<dbReference type="GO" id="GO:0019867">
    <property type="term" value="C:outer membrane"/>
    <property type="evidence" value="ECO:0007669"/>
    <property type="project" value="InterPro"/>
</dbReference>
<dbReference type="Proteomes" id="UP000712947">
    <property type="component" value="Unassembled WGS sequence"/>
</dbReference>
<sequence length="2342" mass="240723">MNKFYRVIWNATLGRYIVASELAQGRTKSKSSSVGAKIADVIFSRKVLLTCILSLLAIEKSHAANSEVGFYTPSDSAYSIYSSPITLIQGGSGGFANIASGDNGFNIVTLEQAAQLGLISTGDEYVSAQAFFIGNKSQSISYTDPITQNKESIAVYDNQQISTFSLATYEAPLNYAVGDDGQYVDKKLISIQSGGIVDVNVGSSGNDWTTNAANKVSAIMKGTQAGVTTSSVFDVSGTGILNYNAKTVASLGNRNSTEDGGYTAYFNSGFSGLVHSSIGDFNVNNIHDFKVYNTALQTAIANGTLDPLQYDAEIAKGYQQNIKQIVIDKQVNDPNDAVNIPIDRERIAFIRADGSDAQVNVSHDANIELFNSDASLISLLNGATLNNLGTLGSAANTLYGAYVILANNSNINNSGVIDIGTNPEMNNSIGNVGIGSQFGINSIGNTKILNDGVINVAPRQDYAGSIGALLANTSSLINNGSINIAAAAQQGPVNGVFNATGVIVQDAATFDNNGDIYIGRLAQCAVSDLTADVAVNSPGTLGVSINRGGTFTNNATGTMTIGSLTQGATAIQVVGAGSVVTQNGIINVNGSAVDINNSSQKNIAIDVSEAASLVENKGTINLNGINSIGLRVSTGSAATNSGNIIINQGVDPLTQTANYGIWSEGVGAITTQSGTVVLNGNGAIGIHARNKGTVNLEGNSEVEFSSGENQIGYFIYGAGSSINSESTHEQNVSTKGSTLYRIDGGSSFAGSADSTSMMKASGENSTILLVTGKSDDGKTISKLNTGKMVLNVDAEGATAVKVEGGAQGVLDQGVLLALTAKNATAGIVDGNSTTITGAAGKSGASQLTSYATLDNSNAASDAIGYIARNKGTLIHKGSLTFTADNSTGVLVDGGNLENSSEITVNGIAVDIVGGDSKVTNTGTVKATGGTAAYRLKDGASLALSGQGTTIAQNGAHGVLIDVPSSTATAVSELTVTDATVSVTGTGNAIENGAEVAGIRLVNAKLNVDQGAGIRSGAELGTSNSGVITVSGSGAGIMLKQANGSSTTVDLNLLDSDGLTINVTGANGMGIVTNTSGEVKNGTAINVMANDGGSALVVGGTTTNVVQSGKLTSRSITNEVVNLNNGKVNTFTNNGSIKANSSDQVAVASHSGAGMTLTNSAGASIVGKVNLLTGNNTVNLLSGSTGTDFYTGEGRDVFNLKNIKSSETSIFTSLNGGAGEDVLNLDNSAYVLKNVNALTGFETVNLTNGSIFTEENTLLALGDDANDSTGTVFNIDASSILALTNSADVAFQSHLHGMGTVQADLSNQTFSFTDNNKEDAFAGTLDLSNSKLALEGINSEALKAANLKLSNGSVATIGAGQQNIGGLVFNGGTADFGELNPGVKEASNTIHTANTLDISGQGVVKVELNGVINDNPLPVNHLSLMEQDDAQTLVKIADSAGVVIGSGGNLTLKDSHDEIITDAVLVDITQAGGTVAKGTWDYRLTSGDKSDGLYINYGLTQVELLAQGADALVLNANGATGAASDLSAKVTGMGDLHIDTGTSTVSLSHQDNDYLGETVVASGTLALGNDNVLGQTHNLLIESGARVNTQGHSQKIGALNTATGSQLNLSAGSELTITATQRSAGNLDGGTINADTLMGSGKLNLDLGVVTVNGANSSYTGDVMLEGGSQALLNNVSGLGDSGLVTLTDKEDRLTFAKQLATDAAAVGELGKQLAGAGTVDMKDSADITLTADNSAFSGEFQIDNGSDLRASAAQNLGEASVANNGSVHLTADNDWELTNAVTGSGYLEKLGSATLIVNRDLAYTGDTNLRAGRLVLGDNAAASGKLSGNGAVNIVSGTILGGNGEITGRVNNLGILAALNALSGYENQSVSNLTVGNLNNSGVIKLAGSAAGNTLTISGHYVGNNGLLSLNTVLGDDNSLTDKLVVKGDTSGSTRVQVNNLGGSGDVTNKGIEVVHVEGDSGGNFTLEGRVVAGAYDYFLNKGQAQDGNWYLQSQLPTPITPIHVIIPVYPDEPIVRPEAGAYTANIAAANTMFVTTLHDRLGETNYVDMLTGEEKVTSMWLRNLGGHTAFRDNSGQLKTQSNRYVVQMGGDIVQWGEEGGNRTHLGMMAGYGNNQSNTRSSVTGYSADGSVNGYSVGIYGTWLENEMEHRGAYVDTWAQYSRFNNSVKGDELASESYRSKGVTASVETGYTFKTGEFKDSNGTMNAVYVQPQAQVIWMGVKANDHTETNGTRVGSQGDGNLMTRLGVRTYFNGHNKIDDGKHREFQPFVEANWIHNTKNFGTTMDGVSSSMDGAKNIAEIKVGVEGQLNSNLNLWGNVGTQVGDKGYNDNAAMIGVKYNFK</sequence>
<dbReference type="Gene3D" id="2.40.128.130">
    <property type="entry name" value="Autotransporter beta-domain"/>
    <property type="match status" value="1"/>
</dbReference>
<dbReference type="PANTHER" id="PTHR12338">
    <property type="entry name" value="AUTOTRANSPORTER"/>
    <property type="match status" value="1"/>
</dbReference>
<dbReference type="PROSITE" id="PS51208">
    <property type="entry name" value="AUTOTRANSPORTER"/>
    <property type="match status" value="1"/>
</dbReference>
<dbReference type="SUPFAM" id="SSF51126">
    <property type="entry name" value="Pectin lyase-like"/>
    <property type="match status" value="1"/>
</dbReference>
<dbReference type="RefSeq" id="WP_054878483.1">
    <property type="nucleotide sequence ID" value="NZ_CAWMPT010000003.1"/>
</dbReference>
<proteinExistence type="predicted"/>
<comment type="caution">
    <text evidence="3">The sequence shown here is derived from an EMBL/GenBank/DDBJ whole genome shotgun (WGS) entry which is preliminary data.</text>
</comment>
<dbReference type="Pfam" id="PF03797">
    <property type="entry name" value="Autotransporter"/>
    <property type="match status" value="1"/>
</dbReference>
<evidence type="ECO:0000313" key="3">
    <source>
        <dbReference type="EMBL" id="NIL23149.1"/>
    </source>
</evidence>
<dbReference type="SUPFAM" id="SSF103515">
    <property type="entry name" value="Autotransporter"/>
    <property type="match status" value="1"/>
</dbReference>
<reference evidence="3" key="1">
    <citation type="submission" date="2020-03" db="EMBL/GenBank/DDBJ databases">
        <authorList>
            <person name="Kislichkina A."/>
            <person name="Dentovskaya S."/>
            <person name="Shaikhutdinov R."/>
            <person name="Ivanov S."/>
            <person name="Sizova A."/>
            <person name="Solomentsev V."/>
            <person name="Bogun A."/>
        </authorList>
    </citation>
    <scope>NUCLEOTIDE SEQUENCE</scope>
    <source>
        <strain evidence="3">SCPM-O-B-7610</strain>
    </source>
</reference>
<dbReference type="InterPro" id="IPR006315">
    <property type="entry name" value="OM_autotransptr_brl_dom"/>
</dbReference>
<dbReference type="Gene3D" id="2.160.20.20">
    <property type="match status" value="1"/>
</dbReference>
<dbReference type="InterPro" id="IPR036709">
    <property type="entry name" value="Autotransporte_beta_dom_sf"/>
</dbReference>
<name>A0AA44CLT2_YERMO</name>
<dbReference type="InterPro" id="IPR005546">
    <property type="entry name" value="Autotransporte_beta"/>
</dbReference>
<evidence type="ECO:0000259" key="2">
    <source>
        <dbReference type="PROSITE" id="PS51208"/>
    </source>
</evidence>
<dbReference type="InterPro" id="IPR050909">
    <property type="entry name" value="Bact_Autotransporter_VF"/>
</dbReference>
<dbReference type="SMART" id="SM00869">
    <property type="entry name" value="Autotransporter"/>
    <property type="match status" value="1"/>
</dbReference>
<organism evidence="3 4">
    <name type="scientific">Yersinia mollaretii</name>
    <dbReference type="NCBI Taxonomy" id="33060"/>
    <lineage>
        <taxon>Bacteria</taxon>
        <taxon>Pseudomonadati</taxon>
        <taxon>Pseudomonadota</taxon>
        <taxon>Gammaproteobacteria</taxon>
        <taxon>Enterobacterales</taxon>
        <taxon>Yersiniaceae</taxon>
        <taxon>Yersinia</taxon>
    </lineage>
</organism>
<dbReference type="PANTHER" id="PTHR12338:SF5">
    <property type="entry name" value="ANTIGEN 43-RELATED"/>
    <property type="match status" value="1"/>
</dbReference>
<dbReference type="Pfam" id="PF18883">
    <property type="entry name" value="AC_1"/>
    <property type="match status" value="1"/>
</dbReference>
<evidence type="ECO:0000256" key="1">
    <source>
        <dbReference type="ARBA" id="ARBA00023026"/>
    </source>
</evidence>
<dbReference type="CDD" id="cd01344">
    <property type="entry name" value="PL2_Passenger_AT"/>
    <property type="match status" value="1"/>
</dbReference>
<dbReference type="NCBIfam" id="TIGR01414">
    <property type="entry name" value="autotrans_barl"/>
    <property type="match status" value="1"/>
</dbReference>
<dbReference type="Pfam" id="PF13018">
    <property type="entry name" value="ESPR"/>
    <property type="match status" value="1"/>
</dbReference>
<gene>
    <name evidence="3" type="ORF">HB991_11590</name>
</gene>
<accession>A0AA44CLT2</accession>
<dbReference type="EMBL" id="JAASAI010000011">
    <property type="protein sequence ID" value="NIL23149.1"/>
    <property type="molecule type" value="Genomic_DNA"/>
</dbReference>
<dbReference type="InterPro" id="IPR043990">
    <property type="entry name" value="AC_1"/>
</dbReference>
<protein>
    <submittedName>
        <fullName evidence="3">Autotransporter outer membrane beta-barrel domain-containing protein</fullName>
    </submittedName>
</protein>
<evidence type="ECO:0000313" key="4">
    <source>
        <dbReference type="Proteomes" id="UP000712947"/>
    </source>
</evidence>
<dbReference type="InterPro" id="IPR011050">
    <property type="entry name" value="Pectin_lyase_fold/virulence"/>
</dbReference>
<dbReference type="InterPro" id="IPR012332">
    <property type="entry name" value="Autotransporter_pectin_lyase_C"/>
</dbReference>
<feature type="domain" description="Autotransporter" evidence="2">
    <location>
        <begin position="2053"/>
        <end position="2341"/>
    </location>
</feature>
<dbReference type="InterPro" id="IPR024973">
    <property type="entry name" value="ESPR"/>
</dbReference>
<keyword evidence="1" id="KW-0843">Virulence</keyword>